<dbReference type="RefSeq" id="WP_183933301.1">
    <property type="nucleotide sequence ID" value="NZ_JACICF010000001.1"/>
</dbReference>
<dbReference type="PROSITE" id="PS51257">
    <property type="entry name" value="PROKAR_LIPOPROTEIN"/>
    <property type="match status" value="1"/>
</dbReference>
<proteinExistence type="predicted"/>
<protein>
    <recommendedName>
        <fullName evidence="1">DUF6438 domain-containing protein</fullName>
    </recommendedName>
</protein>
<gene>
    <name evidence="2" type="ORF">FHS50_001029</name>
</gene>
<dbReference type="InterPro" id="IPR045497">
    <property type="entry name" value="DUF6438"/>
</dbReference>
<dbReference type="Pfam" id="PF20033">
    <property type="entry name" value="DUF6438"/>
    <property type="match status" value="1"/>
</dbReference>
<keyword evidence="3" id="KW-1185">Reference proteome</keyword>
<dbReference type="Proteomes" id="UP000578569">
    <property type="component" value="Unassembled WGS sequence"/>
</dbReference>
<feature type="domain" description="DUF6438" evidence="1">
    <location>
        <begin position="29"/>
        <end position="143"/>
    </location>
</feature>
<sequence>MVKAILAAIGPILLAGCATIPSAPKAPDVITYATEPCFGRCPVYRLTVSSDGVAVFEGKANTLVTGRRTFVVKEEEYQAFKAMLEPHRPVGERIIRPGSEECRNAATDHPGVDIRWATEDRSDHLSAYYGCDMDLNRDMYEALMRAPYELPMTIYIGQY</sequence>
<organism evidence="2 3">
    <name type="scientific">Sphingomicrobium lutaoense</name>
    <dbReference type="NCBI Taxonomy" id="515949"/>
    <lineage>
        <taxon>Bacteria</taxon>
        <taxon>Pseudomonadati</taxon>
        <taxon>Pseudomonadota</taxon>
        <taxon>Alphaproteobacteria</taxon>
        <taxon>Sphingomonadales</taxon>
        <taxon>Sphingomonadaceae</taxon>
        <taxon>Sphingomicrobium</taxon>
    </lineage>
</organism>
<name>A0A839YYB8_9SPHN</name>
<evidence type="ECO:0000313" key="3">
    <source>
        <dbReference type="Proteomes" id="UP000578569"/>
    </source>
</evidence>
<dbReference type="AlphaFoldDB" id="A0A839YYB8"/>
<evidence type="ECO:0000259" key="1">
    <source>
        <dbReference type="Pfam" id="PF20033"/>
    </source>
</evidence>
<accession>A0A839YYB8</accession>
<evidence type="ECO:0000313" key="2">
    <source>
        <dbReference type="EMBL" id="MBB3764006.1"/>
    </source>
</evidence>
<reference evidence="2 3" key="1">
    <citation type="submission" date="2020-08" db="EMBL/GenBank/DDBJ databases">
        <title>Genomic Encyclopedia of Type Strains, Phase IV (KMG-IV): sequencing the most valuable type-strain genomes for metagenomic binning, comparative biology and taxonomic classification.</title>
        <authorList>
            <person name="Goeker M."/>
        </authorList>
    </citation>
    <scope>NUCLEOTIDE SEQUENCE [LARGE SCALE GENOMIC DNA]</scope>
    <source>
        <strain evidence="2 3">DSM 24194</strain>
    </source>
</reference>
<dbReference type="EMBL" id="JACICF010000001">
    <property type="protein sequence ID" value="MBB3764006.1"/>
    <property type="molecule type" value="Genomic_DNA"/>
</dbReference>
<comment type="caution">
    <text evidence="2">The sequence shown here is derived from an EMBL/GenBank/DDBJ whole genome shotgun (WGS) entry which is preliminary data.</text>
</comment>